<gene>
    <name evidence="3" type="primary">20352885</name>
    <name evidence="2" type="ORF">GGTG_12427</name>
</gene>
<protein>
    <submittedName>
        <fullName evidence="2 3">Uncharacterized protein</fullName>
    </submittedName>
</protein>
<dbReference type="GeneID" id="20352885"/>
<feature type="region of interest" description="Disordered" evidence="1">
    <location>
        <begin position="44"/>
        <end position="132"/>
    </location>
</feature>
<name>J3PG01_GAET3</name>
<dbReference type="HOGENOM" id="CLU_1294481_0_0_1"/>
<accession>J3PG01</accession>
<reference evidence="3" key="4">
    <citation type="journal article" date="2015" name="G3 (Bethesda)">
        <title>Genome sequences of three phytopathogenic species of the Magnaporthaceae family of fungi.</title>
        <authorList>
            <person name="Okagaki L.H."/>
            <person name="Nunes C.C."/>
            <person name="Sailsbery J."/>
            <person name="Clay B."/>
            <person name="Brown D."/>
            <person name="John T."/>
            <person name="Oh Y."/>
            <person name="Young N."/>
            <person name="Fitzgerald M."/>
            <person name="Haas B.J."/>
            <person name="Zeng Q."/>
            <person name="Young S."/>
            <person name="Adiconis X."/>
            <person name="Fan L."/>
            <person name="Levin J.Z."/>
            <person name="Mitchell T.K."/>
            <person name="Okubara P.A."/>
            <person name="Farman M.L."/>
            <person name="Kohn L.M."/>
            <person name="Birren B."/>
            <person name="Ma L.-J."/>
            <person name="Dean R.A."/>
        </authorList>
    </citation>
    <scope>NUCLEOTIDE SEQUENCE</scope>
    <source>
        <strain evidence="3">R3-111a-1</strain>
    </source>
</reference>
<reference evidence="2" key="3">
    <citation type="submission" date="2010-09" db="EMBL/GenBank/DDBJ databases">
        <title>Annotation of Gaeumannomyces graminis var. tritici R3-111a-1.</title>
        <authorList>
            <consortium name="The Broad Institute Genome Sequencing Platform"/>
            <person name="Ma L.-J."/>
            <person name="Dead R."/>
            <person name="Young S.K."/>
            <person name="Zeng Q."/>
            <person name="Gargeya S."/>
            <person name="Fitzgerald M."/>
            <person name="Haas B."/>
            <person name="Abouelleil A."/>
            <person name="Alvarado L."/>
            <person name="Arachchi H.M."/>
            <person name="Berlin A."/>
            <person name="Brown A."/>
            <person name="Chapman S.B."/>
            <person name="Chen Z."/>
            <person name="Dunbar C."/>
            <person name="Freedman E."/>
            <person name="Gearin G."/>
            <person name="Gellesch M."/>
            <person name="Goldberg J."/>
            <person name="Griggs A."/>
            <person name="Gujja S."/>
            <person name="Heiman D."/>
            <person name="Howarth C."/>
            <person name="Larson L."/>
            <person name="Lui A."/>
            <person name="MacDonald P.J.P."/>
            <person name="Mehta T."/>
            <person name="Montmayeur A."/>
            <person name="Murphy C."/>
            <person name="Neiman D."/>
            <person name="Pearson M."/>
            <person name="Priest M."/>
            <person name="Roberts A."/>
            <person name="Saif S."/>
            <person name="Shea T."/>
            <person name="Shenoy N."/>
            <person name="Sisk P."/>
            <person name="Stolte C."/>
            <person name="Sykes S."/>
            <person name="Yandava C."/>
            <person name="Wortman J."/>
            <person name="Nusbaum C."/>
            <person name="Birren B."/>
        </authorList>
    </citation>
    <scope>NUCLEOTIDE SEQUENCE</scope>
    <source>
        <strain evidence="2">R3-111a-1</strain>
    </source>
</reference>
<evidence type="ECO:0000313" key="3">
    <source>
        <dbReference type="EnsemblFungi" id="EJT70254"/>
    </source>
</evidence>
<dbReference type="EnsemblFungi" id="EJT70254">
    <property type="protein sequence ID" value="EJT70254"/>
    <property type="gene ID" value="GGTG_12427"/>
</dbReference>
<feature type="compositionally biased region" description="Low complexity" evidence="1">
    <location>
        <begin position="80"/>
        <end position="97"/>
    </location>
</feature>
<organism evidence="2">
    <name type="scientific">Gaeumannomyces tritici (strain R3-111a-1)</name>
    <name type="common">Wheat and barley take-all root rot fungus</name>
    <name type="synonym">Gaeumannomyces graminis var. tritici</name>
    <dbReference type="NCBI Taxonomy" id="644352"/>
    <lineage>
        <taxon>Eukaryota</taxon>
        <taxon>Fungi</taxon>
        <taxon>Dikarya</taxon>
        <taxon>Ascomycota</taxon>
        <taxon>Pezizomycotina</taxon>
        <taxon>Sordariomycetes</taxon>
        <taxon>Sordariomycetidae</taxon>
        <taxon>Magnaporthales</taxon>
        <taxon>Magnaporthaceae</taxon>
        <taxon>Gaeumannomyces</taxon>
    </lineage>
</organism>
<dbReference type="VEuPathDB" id="FungiDB:GGTG_12427"/>
<dbReference type="Proteomes" id="UP000006039">
    <property type="component" value="Unassembled WGS sequence"/>
</dbReference>
<feature type="compositionally biased region" description="Low complexity" evidence="1">
    <location>
        <begin position="112"/>
        <end position="124"/>
    </location>
</feature>
<reference evidence="4" key="1">
    <citation type="submission" date="2010-07" db="EMBL/GenBank/DDBJ databases">
        <title>The genome sequence of Gaeumannomyces graminis var. tritici strain R3-111a-1.</title>
        <authorList>
            <consortium name="The Broad Institute Genome Sequencing Platform"/>
            <person name="Ma L.-J."/>
            <person name="Dead R."/>
            <person name="Young S."/>
            <person name="Zeng Q."/>
            <person name="Koehrsen M."/>
            <person name="Alvarado L."/>
            <person name="Berlin A."/>
            <person name="Chapman S.B."/>
            <person name="Chen Z."/>
            <person name="Freedman E."/>
            <person name="Gellesch M."/>
            <person name="Goldberg J."/>
            <person name="Griggs A."/>
            <person name="Gujja S."/>
            <person name="Heilman E.R."/>
            <person name="Heiman D."/>
            <person name="Hepburn T."/>
            <person name="Howarth C."/>
            <person name="Jen D."/>
            <person name="Larson L."/>
            <person name="Mehta T."/>
            <person name="Neiman D."/>
            <person name="Pearson M."/>
            <person name="Roberts A."/>
            <person name="Saif S."/>
            <person name="Shea T."/>
            <person name="Shenoy N."/>
            <person name="Sisk P."/>
            <person name="Stolte C."/>
            <person name="Sykes S."/>
            <person name="Walk T."/>
            <person name="White J."/>
            <person name="Yandava C."/>
            <person name="Haas B."/>
            <person name="Nusbaum C."/>
            <person name="Birren B."/>
        </authorList>
    </citation>
    <scope>NUCLEOTIDE SEQUENCE [LARGE SCALE GENOMIC DNA]</scope>
    <source>
        <strain evidence="4">R3-111a-1</strain>
    </source>
</reference>
<keyword evidence="4" id="KW-1185">Reference proteome</keyword>
<dbReference type="EMBL" id="GL385402">
    <property type="protein sequence ID" value="EJT70254.1"/>
    <property type="molecule type" value="Genomic_DNA"/>
</dbReference>
<evidence type="ECO:0000313" key="2">
    <source>
        <dbReference type="EMBL" id="EJT70254.1"/>
    </source>
</evidence>
<reference evidence="3" key="5">
    <citation type="submission" date="2018-04" db="UniProtKB">
        <authorList>
            <consortium name="EnsemblFungi"/>
        </authorList>
    </citation>
    <scope>IDENTIFICATION</scope>
    <source>
        <strain evidence="3">R3-111a-1</strain>
    </source>
</reference>
<dbReference type="RefSeq" id="XP_009228588.1">
    <property type="nucleotide sequence ID" value="XM_009230324.1"/>
</dbReference>
<evidence type="ECO:0000313" key="4">
    <source>
        <dbReference type="Proteomes" id="UP000006039"/>
    </source>
</evidence>
<sequence length="213" mass="22533">MPASADLTVDIHSSCEHLPVRPAGRLGGSSPSVATPALVSVPFSWEERDSHAQARRRSARGYSDPGLWNQGAVRKARATLPEPGGEAPEPPLLAGLESPISQPFGTHDVRQSEPAVRSSSSSRNGAKRRSGAVFSTASYPDRLSAHAPGLFMSILMGWEAAPPSVGTASVGEAAGELRVVSRHAGKRLFARSGGKGHRLRDFYACAHPRTGRR</sequence>
<evidence type="ECO:0000256" key="1">
    <source>
        <dbReference type="SAM" id="MobiDB-lite"/>
    </source>
</evidence>
<reference evidence="2" key="2">
    <citation type="submission" date="2010-07" db="EMBL/GenBank/DDBJ databases">
        <authorList>
            <consortium name="The Broad Institute Genome Sequencing Platform"/>
            <consortium name="Broad Institute Genome Sequencing Center for Infectious Disease"/>
            <person name="Ma L.-J."/>
            <person name="Dead R."/>
            <person name="Young S."/>
            <person name="Zeng Q."/>
            <person name="Koehrsen M."/>
            <person name="Alvarado L."/>
            <person name="Berlin A."/>
            <person name="Chapman S.B."/>
            <person name="Chen Z."/>
            <person name="Freedman E."/>
            <person name="Gellesch M."/>
            <person name="Goldberg J."/>
            <person name="Griggs A."/>
            <person name="Gujja S."/>
            <person name="Heilman E.R."/>
            <person name="Heiman D."/>
            <person name="Hepburn T."/>
            <person name="Howarth C."/>
            <person name="Jen D."/>
            <person name="Larson L."/>
            <person name="Mehta T."/>
            <person name="Neiman D."/>
            <person name="Pearson M."/>
            <person name="Roberts A."/>
            <person name="Saif S."/>
            <person name="Shea T."/>
            <person name="Shenoy N."/>
            <person name="Sisk P."/>
            <person name="Stolte C."/>
            <person name="Sykes S."/>
            <person name="Walk T."/>
            <person name="White J."/>
            <person name="Yandava C."/>
            <person name="Haas B."/>
            <person name="Nusbaum C."/>
            <person name="Birren B."/>
        </authorList>
    </citation>
    <scope>NUCLEOTIDE SEQUENCE</scope>
    <source>
        <strain evidence="2">R3-111a-1</strain>
    </source>
</reference>
<dbReference type="AlphaFoldDB" id="J3PG01"/>
<proteinExistence type="predicted"/>